<name>A0A4R1LQM6_9SPHI</name>
<dbReference type="EMBL" id="SMGO01000003">
    <property type="protein sequence ID" value="TCK80777.1"/>
    <property type="molecule type" value="Genomic_DNA"/>
</dbReference>
<dbReference type="Pfam" id="PF01979">
    <property type="entry name" value="Amidohydro_1"/>
    <property type="match status" value="1"/>
</dbReference>
<dbReference type="SUPFAM" id="SSF51556">
    <property type="entry name" value="Metallo-dependent hydrolases"/>
    <property type="match status" value="1"/>
</dbReference>
<dbReference type="GO" id="GO:0008448">
    <property type="term" value="F:N-acetylglucosamine-6-phosphate deacetylase activity"/>
    <property type="evidence" value="ECO:0007669"/>
    <property type="project" value="InterPro"/>
</dbReference>
<comment type="similarity">
    <text evidence="1 5">Belongs to the metallo-dependent hydrolases superfamily. NagA family.</text>
</comment>
<keyword evidence="11" id="KW-1185">Reference proteome</keyword>
<feature type="binding site" evidence="7">
    <location>
        <position position="143"/>
    </location>
    <ligand>
        <name>substrate</name>
    </ligand>
</feature>
<feature type="domain" description="Amidohydrolase-related" evidence="9">
    <location>
        <begin position="54"/>
        <end position="359"/>
    </location>
</feature>
<dbReference type="Gene3D" id="2.30.40.10">
    <property type="entry name" value="Urease, subunit C, domain 1"/>
    <property type="match status" value="1"/>
</dbReference>
<dbReference type="PANTHER" id="PTHR11113:SF14">
    <property type="entry name" value="N-ACETYLGLUCOSAMINE-6-PHOSPHATE DEACETYLASE"/>
    <property type="match status" value="1"/>
</dbReference>
<dbReference type="Proteomes" id="UP000294616">
    <property type="component" value="Unassembled WGS sequence"/>
</dbReference>
<evidence type="ECO:0000313" key="11">
    <source>
        <dbReference type="Proteomes" id="UP000294616"/>
    </source>
</evidence>
<dbReference type="SUPFAM" id="SSF51338">
    <property type="entry name" value="Composite domain of metallo-dependent hydrolases"/>
    <property type="match status" value="1"/>
</dbReference>
<accession>A0A4R1LQM6</accession>
<feature type="binding site" evidence="8">
    <location>
        <position position="132"/>
    </location>
    <ligand>
        <name>Zn(2+)</name>
        <dbReference type="ChEBI" id="CHEBI:29105"/>
    </ligand>
</feature>
<evidence type="ECO:0000259" key="9">
    <source>
        <dbReference type="Pfam" id="PF01979"/>
    </source>
</evidence>
<dbReference type="OrthoDB" id="9776488at2"/>
<comment type="caution">
    <text evidence="10">The sequence shown here is derived from an EMBL/GenBank/DDBJ whole genome shotgun (WGS) entry which is preliminary data.</text>
</comment>
<protein>
    <submittedName>
        <fullName evidence="10">N-acetylglucosamine-6-phosphate deacetylase</fullName>
    </submittedName>
</protein>
<dbReference type="InterPro" id="IPR003764">
    <property type="entry name" value="GlcNAc_6-P_deAcase"/>
</dbReference>
<evidence type="ECO:0000256" key="1">
    <source>
        <dbReference type="ARBA" id="ARBA00010716"/>
    </source>
</evidence>
<feature type="binding site" evidence="7">
    <location>
        <position position="229"/>
    </location>
    <ligand>
        <name>substrate</name>
    </ligand>
</feature>
<comment type="cofactor">
    <cofactor evidence="8">
        <name>a divalent metal cation</name>
        <dbReference type="ChEBI" id="CHEBI:60240"/>
    </cofactor>
    <text evidence="8">Binds 1 divalent metal cation per subunit.</text>
</comment>
<feature type="binding site" evidence="8">
    <location>
        <position position="218"/>
    </location>
    <ligand>
        <name>Zn(2+)</name>
        <dbReference type="ChEBI" id="CHEBI:29105"/>
    </ligand>
</feature>
<feature type="binding site" evidence="8">
    <location>
        <position position="197"/>
    </location>
    <ligand>
        <name>Zn(2+)</name>
        <dbReference type="ChEBI" id="CHEBI:29105"/>
    </ligand>
</feature>
<keyword evidence="2 8" id="KW-0479">Metal-binding</keyword>
<evidence type="ECO:0000256" key="5">
    <source>
        <dbReference type="PIRNR" id="PIRNR038994"/>
    </source>
</evidence>
<feature type="binding site" evidence="7">
    <location>
        <begin position="300"/>
        <end position="302"/>
    </location>
    <ligand>
        <name>substrate</name>
    </ligand>
</feature>
<feature type="binding site" evidence="7">
    <location>
        <position position="252"/>
    </location>
    <ligand>
        <name>substrate</name>
    </ligand>
</feature>
<evidence type="ECO:0000313" key="10">
    <source>
        <dbReference type="EMBL" id="TCK80777.1"/>
    </source>
</evidence>
<evidence type="ECO:0000256" key="2">
    <source>
        <dbReference type="ARBA" id="ARBA00022723"/>
    </source>
</evidence>
<evidence type="ECO:0000256" key="4">
    <source>
        <dbReference type="ARBA" id="ARBA00023277"/>
    </source>
</evidence>
<feature type="binding site" evidence="7">
    <location>
        <begin position="221"/>
        <end position="222"/>
    </location>
    <ligand>
        <name>substrate</name>
    </ligand>
</feature>
<dbReference type="PIRSF" id="PIRSF038994">
    <property type="entry name" value="NagA"/>
    <property type="match status" value="1"/>
</dbReference>
<reference evidence="10 11" key="1">
    <citation type="submission" date="2019-03" db="EMBL/GenBank/DDBJ databases">
        <title>Genomic Encyclopedia of Archaeal and Bacterial Type Strains, Phase II (KMG-II): from individual species to whole genera.</title>
        <authorList>
            <person name="Goeker M."/>
        </authorList>
    </citation>
    <scope>NUCLEOTIDE SEQUENCE [LARGE SCALE GENOMIC DNA]</scope>
    <source>
        <strain evidence="10 11">DSM 22554</strain>
    </source>
</reference>
<dbReference type="RefSeq" id="WP_132225415.1">
    <property type="nucleotide sequence ID" value="NZ_SMGO01000003.1"/>
</dbReference>
<gene>
    <name evidence="10" type="ORF">C8N28_2531</name>
</gene>
<proteinExistence type="inferred from homology"/>
<dbReference type="InterPro" id="IPR006680">
    <property type="entry name" value="Amidohydro-rel"/>
</dbReference>
<keyword evidence="4 5" id="KW-0119">Carbohydrate metabolism</keyword>
<keyword evidence="3 5" id="KW-0378">Hydrolase</keyword>
<dbReference type="InterPro" id="IPR011059">
    <property type="entry name" value="Metal-dep_hydrolase_composite"/>
</dbReference>
<dbReference type="AlphaFoldDB" id="A0A4R1LQM6"/>
<sequence length="372" mass="41231">MKTLFINGTILFENKFHNNLTVVVANNKIDSIYRTEKGKQPLEQFKVIDLEGDYLVPGLIDLQLYGTGDNFFGGEPSIQNLENLENDLIQQGICGFLATIATNTDDIVLKAIETAKAFRLKSKGAFLGLHLEGPFLNPIKKGAHPESLIRKAQLKEVEHWLELAKGEIKMMTIAPELQDEEVLKLLQDNHVTLSVGHSNASYQEANGFLNKQVTTATHLFNAMPSLHHREPGLILSIFEKQSFASIIPDGIHVSYPMIALAKRELGKKLFIITDAVASSTSGIYKHQKKIDHYETPEGILSGSAITLLEGVRNCIKNVGIEPSEAFAMASQIPAQVIGIENELGSIAIDRKANLLRVDKNFELKEVWFTFTA</sequence>
<dbReference type="NCBIfam" id="TIGR00221">
    <property type="entry name" value="nagA"/>
    <property type="match status" value="1"/>
</dbReference>
<evidence type="ECO:0000256" key="7">
    <source>
        <dbReference type="PIRSR" id="PIRSR038994-2"/>
    </source>
</evidence>
<dbReference type="PANTHER" id="PTHR11113">
    <property type="entry name" value="N-ACETYLGLUCOSAMINE-6-PHOSPHATE DEACETYLASE"/>
    <property type="match status" value="1"/>
</dbReference>
<dbReference type="InterPro" id="IPR032466">
    <property type="entry name" value="Metal_Hydrolase"/>
</dbReference>
<evidence type="ECO:0000256" key="6">
    <source>
        <dbReference type="PIRSR" id="PIRSR038994-1"/>
    </source>
</evidence>
<feature type="active site" description="Proton donor/acceptor" evidence="6">
    <location>
        <position position="274"/>
    </location>
</feature>
<evidence type="ECO:0000256" key="3">
    <source>
        <dbReference type="ARBA" id="ARBA00022801"/>
    </source>
</evidence>
<dbReference type="GO" id="GO:0046872">
    <property type="term" value="F:metal ion binding"/>
    <property type="evidence" value="ECO:0007669"/>
    <property type="project" value="UniProtKB-KW"/>
</dbReference>
<dbReference type="GO" id="GO:0006046">
    <property type="term" value="P:N-acetylglucosamine catabolic process"/>
    <property type="evidence" value="ECO:0007669"/>
    <property type="project" value="TreeGrafter"/>
</dbReference>
<evidence type="ECO:0000256" key="8">
    <source>
        <dbReference type="PIRSR" id="PIRSR038994-3"/>
    </source>
</evidence>
<organism evidence="10 11">
    <name type="scientific">Albibacterium bauzanense</name>
    <dbReference type="NCBI Taxonomy" id="653929"/>
    <lineage>
        <taxon>Bacteria</taxon>
        <taxon>Pseudomonadati</taxon>
        <taxon>Bacteroidota</taxon>
        <taxon>Sphingobacteriia</taxon>
        <taxon>Sphingobacteriales</taxon>
        <taxon>Sphingobacteriaceae</taxon>
        <taxon>Albibacterium</taxon>
    </lineage>
</organism>
<dbReference type="Gene3D" id="3.20.20.140">
    <property type="entry name" value="Metal-dependent hydrolases"/>
    <property type="match status" value="1"/>
</dbReference>